<dbReference type="GO" id="GO:0006508">
    <property type="term" value="P:proteolysis"/>
    <property type="evidence" value="ECO:0007669"/>
    <property type="project" value="UniProtKB-KW"/>
</dbReference>
<dbReference type="EMBL" id="GADI01005420">
    <property type="protein sequence ID" value="JAA68388.1"/>
    <property type="molecule type" value="mRNA"/>
</dbReference>
<keyword evidence="2 8" id="KW-0121">Carboxypeptidase</keyword>
<comment type="similarity">
    <text evidence="1">Belongs to the peptidase S10 family.</text>
</comment>
<keyword evidence="5" id="KW-0378">Hydrolase</keyword>
<evidence type="ECO:0000313" key="8">
    <source>
        <dbReference type="EMBL" id="JAA68388.1"/>
    </source>
</evidence>
<keyword evidence="3" id="KW-0645">Protease</keyword>
<evidence type="ECO:0000256" key="7">
    <source>
        <dbReference type="SAM" id="SignalP"/>
    </source>
</evidence>
<dbReference type="SUPFAM" id="SSF53474">
    <property type="entry name" value="alpha/beta-Hydrolases"/>
    <property type="match status" value="1"/>
</dbReference>
<dbReference type="AlphaFoldDB" id="A0A0K8RBZ8"/>
<sequence>MHSLLLFSVVFAFLAPRCISEVPGNENEAVHENSAASPMFFSQYMDNAENISKAVNMSKVELFKNISDVDAYSGYISLSNESHLFFLLTKAPEDKRDSAPLLLWLYGGPGESSMWAQFAENGPVGIDATGTPFKRNETLQQHANVIYLDQPAGAGLSIITNPTNPQNYAHTLEDMSEMIEQFMKQFLILFPEYTGRSFYIAGESYGARAALGFGERLRCTPPENKTNLTLNGLILGAGFLAPIVDLTDSTEFLYQTSLLNDTGRRIFNETFVKIRALSKSDPTSALYLLSTTVFNLGADGQKSLFQNLTGFTVQRSALYSVLPPVADAYTKYVNTSEFKKSLHVPLNFTMNSLKPIVASMLFRDFFTDITAKLISALDYQNILLYTGQVDALFPSTNFRRYFSTLEWSKKQEFEVAGRNTWSTCGDPHGVAGYIESIPNFSYAVVLRAGHHTTLDEPSSVYHLTSSFIEGKNFSDNLKCASL</sequence>
<keyword evidence="6" id="KW-0325">Glycoprotein</keyword>
<reference evidence="8" key="1">
    <citation type="submission" date="2012-12" db="EMBL/GenBank/DDBJ databases">
        <title>Identification and characterization of a phenylalanine ammonia-lyase gene family in Isatis indigotica Fort.</title>
        <authorList>
            <person name="Liu Q."/>
            <person name="Chen J."/>
            <person name="Zhou X."/>
            <person name="Di P."/>
            <person name="Xiao Y."/>
            <person name="Xuan H."/>
            <person name="Zhang L."/>
            <person name="Chen W."/>
        </authorList>
    </citation>
    <scope>NUCLEOTIDE SEQUENCE</scope>
    <source>
        <tissue evidence="8">Salivary gland</tissue>
    </source>
</reference>
<dbReference type="PRINTS" id="PR00724">
    <property type="entry name" value="CRBOXYPTASEC"/>
</dbReference>
<dbReference type="PANTHER" id="PTHR11802">
    <property type="entry name" value="SERINE PROTEASE FAMILY S10 SERINE CARBOXYPEPTIDASE"/>
    <property type="match status" value="1"/>
</dbReference>
<evidence type="ECO:0000256" key="2">
    <source>
        <dbReference type="ARBA" id="ARBA00022645"/>
    </source>
</evidence>
<dbReference type="InterPro" id="IPR001563">
    <property type="entry name" value="Peptidase_S10"/>
</dbReference>
<dbReference type="Pfam" id="PF00450">
    <property type="entry name" value="Peptidase_S10"/>
    <property type="match status" value="1"/>
</dbReference>
<protein>
    <submittedName>
        <fullName evidence="8">Putative serine carboxypeptidase</fullName>
    </submittedName>
</protein>
<feature type="signal peptide" evidence="7">
    <location>
        <begin position="1"/>
        <end position="20"/>
    </location>
</feature>
<dbReference type="Gene3D" id="3.40.50.1820">
    <property type="entry name" value="alpha/beta hydrolase"/>
    <property type="match status" value="1"/>
</dbReference>
<accession>A0A0K8RBZ8</accession>
<dbReference type="GO" id="GO:0004185">
    <property type="term" value="F:serine-type carboxypeptidase activity"/>
    <property type="evidence" value="ECO:0007669"/>
    <property type="project" value="InterPro"/>
</dbReference>
<evidence type="ECO:0000256" key="6">
    <source>
        <dbReference type="ARBA" id="ARBA00023180"/>
    </source>
</evidence>
<evidence type="ECO:0000256" key="4">
    <source>
        <dbReference type="ARBA" id="ARBA00022729"/>
    </source>
</evidence>
<dbReference type="InterPro" id="IPR029058">
    <property type="entry name" value="AB_hydrolase_fold"/>
</dbReference>
<evidence type="ECO:0000256" key="5">
    <source>
        <dbReference type="ARBA" id="ARBA00022801"/>
    </source>
</evidence>
<dbReference type="FunFam" id="3.40.50.1820:FF:000659">
    <property type="entry name" value="Carboxypeptidase"/>
    <property type="match status" value="1"/>
</dbReference>
<evidence type="ECO:0000256" key="1">
    <source>
        <dbReference type="ARBA" id="ARBA00009431"/>
    </source>
</evidence>
<dbReference type="PANTHER" id="PTHR11802:SF472">
    <property type="entry name" value="SERINE CARBOXYPEPTIDASE CPVL-RELATED"/>
    <property type="match status" value="1"/>
</dbReference>
<proteinExistence type="evidence at transcript level"/>
<evidence type="ECO:0000256" key="3">
    <source>
        <dbReference type="ARBA" id="ARBA00022670"/>
    </source>
</evidence>
<organism evidence="8">
    <name type="scientific">Ixodes ricinus</name>
    <name type="common">Common tick</name>
    <name type="synonym">Acarus ricinus</name>
    <dbReference type="NCBI Taxonomy" id="34613"/>
    <lineage>
        <taxon>Eukaryota</taxon>
        <taxon>Metazoa</taxon>
        <taxon>Ecdysozoa</taxon>
        <taxon>Arthropoda</taxon>
        <taxon>Chelicerata</taxon>
        <taxon>Arachnida</taxon>
        <taxon>Acari</taxon>
        <taxon>Parasitiformes</taxon>
        <taxon>Ixodida</taxon>
        <taxon>Ixodoidea</taxon>
        <taxon>Ixodidae</taxon>
        <taxon>Ixodinae</taxon>
        <taxon>Ixodes</taxon>
    </lineage>
</organism>
<keyword evidence="4 7" id="KW-0732">Signal</keyword>
<name>A0A0K8RBZ8_IXORI</name>
<feature type="chain" id="PRO_5005516761" evidence="7">
    <location>
        <begin position="21"/>
        <end position="482"/>
    </location>
</feature>